<dbReference type="Proteomes" id="UP000325313">
    <property type="component" value="Unassembled WGS sequence"/>
</dbReference>
<evidence type="ECO:0000256" key="1">
    <source>
        <dbReference type="SAM" id="MobiDB-lite"/>
    </source>
</evidence>
<sequence>MTVQLNWAVQRRSESAGRVFETVPSEIGRSRAKPEPSTAVQRDSARPKTTGGRWIAVAAVRAVGTGWGRRQPFRVGLKGPGLVPRAR</sequence>
<gene>
    <name evidence="2" type="ORF">PGTUg99_037042</name>
</gene>
<reference evidence="2 3" key="1">
    <citation type="submission" date="2019-05" db="EMBL/GenBank/DDBJ databases">
        <title>Emergence of the Ug99 lineage of the wheat stem rust pathogen through somatic hybridization.</title>
        <authorList>
            <person name="Li F."/>
            <person name="Upadhyaya N.M."/>
            <person name="Sperschneider J."/>
            <person name="Matny O."/>
            <person name="Nguyen-Phuc H."/>
            <person name="Mago R."/>
            <person name="Raley C."/>
            <person name="Miller M.E."/>
            <person name="Silverstein K.A.T."/>
            <person name="Henningsen E."/>
            <person name="Hirsch C.D."/>
            <person name="Visser B."/>
            <person name="Pretorius Z.A."/>
            <person name="Steffenson B.J."/>
            <person name="Schwessinger B."/>
            <person name="Dodds P.N."/>
            <person name="Figueroa M."/>
        </authorList>
    </citation>
    <scope>NUCLEOTIDE SEQUENCE [LARGE SCALE GENOMIC DNA]</scope>
    <source>
        <strain evidence="2 3">Ug99</strain>
    </source>
</reference>
<organism evidence="2 3">
    <name type="scientific">Puccinia graminis f. sp. tritici</name>
    <dbReference type="NCBI Taxonomy" id="56615"/>
    <lineage>
        <taxon>Eukaryota</taxon>
        <taxon>Fungi</taxon>
        <taxon>Dikarya</taxon>
        <taxon>Basidiomycota</taxon>
        <taxon>Pucciniomycotina</taxon>
        <taxon>Pucciniomycetes</taxon>
        <taxon>Pucciniales</taxon>
        <taxon>Pucciniaceae</taxon>
        <taxon>Puccinia</taxon>
    </lineage>
</organism>
<evidence type="ECO:0000313" key="3">
    <source>
        <dbReference type="Proteomes" id="UP000325313"/>
    </source>
</evidence>
<proteinExistence type="predicted"/>
<dbReference type="EMBL" id="VDEP01000001">
    <property type="protein sequence ID" value="KAA1139179.1"/>
    <property type="molecule type" value="Genomic_DNA"/>
</dbReference>
<protein>
    <submittedName>
        <fullName evidence="2">Uncharacterized protein</fullName>
    </submittedName>
</protein>
<comment type="caution">
    <text evidence="2">The sequence shown here is derived from an EMBL/GenBank/DDBJ whole genome shotgun (WGS) entry which is preliminary data.</text>
</comment>
<feature type="region of interest" description="Disordered" evidence="1">
    <location>
        <begin position="25"/>
        <end position="50"/>
    </location>
</feature>
<dbReference type="AlphaFoldDB" id="A0A5B0SP11"/>
<name>A0A5B0SP11_PUCGR</name>
<accession>A0A5B0SP11</accession>
<evidence type="ECO:0000313" key="2">
    <source>
        <dbReference type="EMBL" id="KAA1139179.1"/>
    </source>
</evidence>